<evidence type="ECO:0000256" key="5">
    <source>
        <dbReference type="ARBA" id="ARBA00022777"/>
    </source>
</evidence>
<name>A0A975Y022_9ACTN</name>
<reference evidence="9" key="1">
    <citation type="submission" date="2021-06" db="EMBL/GenBank/DDBJ databases">
        <title>Complete genome sequence of Nocardioides sp. G188.</title>
        <authorList>
            <person name="Im W.-T."/>
        </authorList>
    </citation>
    <scope>NUCLEOTIDE SEQUENCE</scope>
    <source>
        <strain evidence="9">G188</strain>
    </source>
</reference>
<feature type="region of interest" description="Disordered" evidence="6">
    <location>
        <begin position="364"/>
        <end position="392"/>
    </location>
</feature>
<evidence type="ECO:0000256" key="6">
    <source>
        <dbReference type="SAM" id="MobiDB-lite"/>
    </source>
</evidence>
<dbReference type="EMBL" id="CP077062">
    <property type="protein sequence ID" value="QWZ08000.1"/>
    <property type="molecule type" value="Genomic_DNA"/>
</dbReference>
<dbReference type="Pfam" id="PF13188">
    <property type="entry name" value="PAS_8"/>
    <property type="match status" value="1"/>
</dbReference>
<evidence type="ECO:0000256" key="4">
    <source>
        <dbReference type="ARBA" id="ARBA00022679"/>
    </source>
</evidence>
<keyword evidence="10" id="KW-1185">Reference proteome</keyword>
<proteinExistence type="predicted"/>
<feature type="region of interest" description="Disordered" evidence="6">
    <location>
        <begin position="1"/>
        <end position="30"/>
    </location>
</feature>
<gene>
    <name evidence="9" type="ORF">KRR39_22040</name>
</gene>
<evidence type="ECO:0000259" key="8">
    <source>
        <dbReference type="PROSITE" id="PS50113"/>
    </source>
</evidence>
<keyword evidence="5" id="KW-0418">Kinase</keyword>
<evidence type="ECO:0000256" key="1">
    <source>
        <dbReference type="ARBA" id="ARBA00000085"/>
    </source>
</evidence>
<evidence type="ECO:0000313" key="9">
    <source>
        <dbReference type="EMBL" id="QWZ08000.1"/>
    </source>
</evidence>
<protein>
    <recommendedName>
        <fullName evidence="2">histidine kinase</fullName>
        <ecNumber evidence="2">2.7.13.3</ecNumber>
    </recommendedName>
</protein>
<dbReference type="GO" id="GO:0004673">
    <property type="term" value="F:protein histidine kinase activity"/>
    <property type="evidence" value="ECO:0007669"/>
    <property type="project" value="UniProtKB-EC"/>
</dbReference>
<dbReference type="EC" id="2.7.13.3" evidence="2"/>
<feature type="domain" description="PAC" evidence="8">
    <location>
        <begin position="103"/>
        <end position="154"/>
    </location>
</feature>
<dbReference type="PANTHER" id="PTHR43304">
    <property type="entry name" value="PHYTOCHROME-LIKE PROTEIN CPH1"/>
    <property type="match status" value="1"/>
</dbReference>
<keyword evidence="4" id="KW-0808">Transferase</keyword>
<feature type="domain" description="PAS" evidence="7">
    <location>
        <begin position="47"/>
        <end position="86"/>
    </location>
</feature>
<feature type="compositionally biased region" description="Low complexity" evidence="6">
    <location>
        <begin position="369"/>
        <end position="392"/>
    </location>
</feature>
<dbReference type="Pfam" id="PF08447">
    <property type="entry name" value="PAS_3"/>
    <property type="match status" value="1"/>
</dbReference>
<evidence type="ECO:0000256" key="2">
    <source>
        <dbReference type="ARBA" id="ARBA00012438"/>
    </source>
</evidence>
<accession>A0A975Y022</accession>
<dbReference type="CDD" id="cd00130">
    <property type="entry name" value="PAS"/>
    <property type="match status" value="1"/>
</dbReference>
<organism evidence="9 10">
    <name type="scientific">Nocardioides panacis</name>
    <dbReference type="NCBI Taxonomy" id="2849501"/>
    <lineage>
        <taxon>Bacteria</taxon>
        <taxon>Bacillati</taxon>
        <taxon>Actinomycetota</taxon>
        <taxon>Actinomycetes</taxon>
        <taxon>Propionibacteriales</taxon>
        <taxon>Nocardioidaceae</taxon>
        <taxon>Nocardioides</taxon>
    </lineage>
</organism>
<dbReference type="InterPro" id="IPR052162">
    <property type="entry name" value="Sensor_kinase/Photoreceptor"/>
</dbReference>
<dbReference type="SMART" id="SM00091">
    <property type="entry name" value="PAS"/>
    <property type="match status" value="2"/>
</dbReference>
<dbReference type="PROSITE" id="PS50112">
    <property type="entry name" value="PAS"/>
    <property type="match status" value="1"/>
</dbReference>
<evidence type="ECO:0000256" key="3">
    <source>
        <dbReference type="ARBA" id="ARBA00022553"/>
    </source>
</evidence>
<dbReference type="Proteomes" id="UP000683575">
    <property type="component" value="Chromosome"/>
</dbReference>
<dbReference type="PANTHER" id="PTHR43304:SF1">
    <property type="entry name" value="PAC DOMAIN-CONTAINING PROTEIN"/>
    <property type="match status" value="1"/>
</dbReference>
<dbReference type="RefSeq" id="WP_216939510.1">
    <property type="nucleotide sequence ID" value="NZ_CP077062.1"/>
</dbReference>
<dbReference type="KEGG" id="nps:KRR39_22040"/>
<dbReference type="PROSITE" id="PS50113">
    <property type="entry name" value="PAC"/>
    <property type="match status" value="1"/>
</dbReference>
<comment type="catalytic activity">
    <reaction evidence="1">
        <text>ATP + protein L-histidine = ADP + protein N-phospho-L-histidine.</text>
        <dbReference type="EC" id="2.7.13.3"/>
    </reaction>
</comment>
<dbReference type="InterPro" id="IPR000700">
    <property type="entry name" value="PAS-assoc_C"/>
</dbReference>
<dbReference type="NCBIfam" id="TIGR00229">
    <property type="entry name" value="sensory_box"/>
    <property type="match status" value="1"/>
</dbReference>
<dbReference type="AlphaFoldDB" id="A0A975Y022"/>
<keyword evidence="3" id="KW-0597">Phosphoprotein</keyword>
<dbReference type="InterPro" id="IPR013655">
    <property type="entry name" value="PAS_fold_3"/>
</dbReference>
<dbReference type="InterPro" id="IPR000014">
    <property type="entry name" value="PAS"/>
</dbReference>
<sequence>MSSATALPFDGPGRPAVEADEPATPSTIPADVAQQVPAAVYTACTGADGAWLYASPQIEAILGYGPQEFVDDPGLWARLLHPEDRDWVLADEEAAHAPEVRRSYAEYRLIARDGRVVWVLDDITVLHEPGHGSVQHGLLFDITARKRTELLLAEQAALMEHIARGGTLAATLQALADSVLRVTGAQGCAVVVDPVDDGHDRDVRTYVAGATYLAPTAATERLAFADLDGVPLGHLVLLGLPAGPDLRSESGAPAVGWAGRIAALAVGRSRQEQREARSYSLLEATLESTADGILVVDGAGRIADFNRTFSRMWNIPPRSSCRPVTTTRCCASSRLSCGIRRTSCARCAGSTPILSCAATRSSSSRMGACSRGTASRSCSTTCRSDGSGASGT</sequence>
<evidence type="ECO:0000259" key="7">
    <source>
        <dbReference type="PROSITE" id="PS50112"/>
    </source>
</evidence>
<evidence type="ECO:0000313" key="10">
    <source>
        <dbReference type="Proteomes" id="UP000683575"/>
    </source>
</evidence>